<keyword evidence="2" id="KW-0812">Transmembrane</keyword>
<reference evidence="5" key="1">
    <citation type="journal article" date="2013" name="Nature">
        <title>Pan genome of the phytoplankton Emiliania underpins its global distribution.</title>
        <authorList>
            <person name="Read B.A."/>
            <person name="Kegel J."/>
            <person name="Klute M.J."/>
            <person name="Kuo A."/>
            <person name="Lefebvre S.C."/>
            <person name="Maumus F."/>
            <person name="Mayer C."/>
            <person name="Miller J."/>
            <person name="Monier A."/>
            <person name="Salamov A."/>
            <person name="Young J."/>
            <person name="Aguilar M."/>
            <person name="Claverie J.M."/>
            <person name="Frickenhaus S."/>
            <person name="Gonzalez K."/>
            <person name="Herman E.K."/>
            <person name="Lin Y.C."/>
            <person name="Napier J."/>
            <person name="Ogata H."/>
            <person name="Sarno A.F."/>
            <person name="Shmutz J."/>
            <person name="Schroeder D."/>
            <person name="de Vargas C."/>
            <person name="Verret F."/>
            <person name="von Dassow P."/>
            <person name="Valentin K."/>
            <person name="Van de Peer Y."/>
            <person name="Wheeler G."/>
            <person name="Dacks J.B."/>
            <person name="Delwiche C.F."/>
            <person name="Dyhrman S.T."/>
            <person name="Glockner G."/>
            <person name="John U."/>
            <person name="Richards T."/>
            <person name="Worden A.Z."/>
            <person name="Zhang X."/>
            <person name="Grigoriev I.V."/>
            <person name="Allen A.E."/>
            <person name="Bidle K."/>
            <person name="Borodovsky M."/>
            <person name="Bowler C."/>
            <person name="Brownlee C."/>
            <person name="Cock J.M."/>
            <person name="Elias M."/>
            <person name="Gladyshev V.N."/>
            <person name="Groth M."/>
            <person name="Guda C."/>
            <person name="Hadaegh A."/>
            <person name="Iglesias-Rodriguez M.D."/>
            <person name="Jenkins J."/>
            <person name="Jones B.M."/>
            <person name="Lawson T."/>
            <person name="Leese F."/>
            <person name="Lindquist E."/>
            <person name="Lobanov A."/>
            <person name="Lomsadze A."/>
            <person name="Malik S.B."/>
            <person name="Marsh M.E."/>
            <person name="Mackinder L."/>
            <person name="Mock T."/>
            <person name="Mueller-Roeber B."/>
            <person name="Pagarete A."/>
            <person name="Parker M."/>
            <person name="Probert I."/>
            <person name="Quesneville H."/>
            <person name="Raines C."/>
            <person name="Rensing S.A."/>
            <person name="Riano-Pachon D.M."/>
            <person name="Richier S."/>
            <person name="Rokitta S."/>
            <person name="Shiraiwa Y."/>
            <person name="Soanes D.M."/>
            <person name="van der Giezen M."/>
            <person name="Wahlund T.M."/>
            <person name="Williams B."/>
            <person name="Wilson W."/>
            <person name="Wolfe G."/>
            <person name="Wurch L.L."/>
        </authorList>
    </citation>
    <scope>NUCLEOTIDE SEQUENCE</scope>
</reference>
<evidence type="ECO:0000256" key="2">
    <source>
        <dbReference type="SAM" id="Phobius"/>
    </source>
</evidence>
<dbReference type="PaxDb" id="2903-EOD23290"/>
<dbReference type="AlphaFoldDB" id="A0A0D3JIF5"/>
<evidence type="ECO:0000313" key="4">
    <source>
        <dbReference type="EnsemblProtists" id="EOD23290"/>
    </source>
</evidence>
<keyword evidence="5" id="KW-1185">Reference proteome</keyword>
<protein>
    <recommendedName>
        <fullName evidence="6">DOMON domain-containing protein</fullName>
    </recommendedName>
</protein>
<sequence length="561" mass="55916">MWCALLSALGSAALVVNEQTIPPACAFTLSSMSATINAQAAGADGCEARAWRIAPGKSLDRIQFNTSQSYFEGTDTLDFFAVESDGQLRSLTQHSQPFSASNPIPPVLWLTQATDEVVLVLDAPSGGSSFIMHYSCTAVSGFLLPELLDLWLAIAALIFCICCSVTLWMWCLRRRYQRRTRATESMLVLHSELMRRRAEARGELFAEEQEAERARTSSLSALPAVAYLEHRSSSQRLSMVSYHSQEGLGTLPYPTDELVTAEQRAGDSAEEGATAAAATVAEEMVAAARAVEARAAAVQGVAGSAAVATAAEETEAAARAEVDSAAAATAAAVMVAAGTVAEARAEAARAAEAKARAAAGTAAGSAAAARGTAGSAAAAREEAGREEAGREAEETAEAGTVAEERVAAAMEAVARAAAGTAAAGTAAAGWAAAGWAAAGWAAAATAAVREAAARAAVVTAAAEMVAAERAAGSAAAGLAAAVTAAAAMEAAATAAVVTVAVGSVGAVTEAAGSAVAVTAVAERGAAVRAAAARAAVVTAAAEMVAAGSVAAGWAAAARAAA</sequence>
<proteinExistence type="predicted"/>
<name>A0A0D3JIF5_EMIH1</name>
<keyword evidence="2" id="KW-0472">Membrane</keyword>
<feature type="region of interest" description="Disordered" evidence="1">
    <location>
        <begin position="373"/>
        <end position="399"/>
    </location>
</feature>
<dbReference type="HOGENOM" id="CLU_486271_0_0_1"/>
<reference evidence="4" key="2">
    <citation type="submission" date="2024-10" db="UniProtKB">
        <authorList>
            <consortium name="EnsemblProtists"/>
        </authorList>
    </citation>
    <scope>IDENTIFICATION</scope>
</reference>
<evidence type="ECO:0000313" key="5">
    <source>
        <dbReference type="Proteomes" id="UP000013827"/>
    </source>
</evidence>
<feature type="signal peptide" evidence="3">
    <location>
        <begin position="1"/>
        <end position="18"/>
    </location>
</feature>
<dbReference type="GeneID" id="17268861"/>
<dbReference type="Proteomes" id="UP000013827">
    <property type="component" value="Unassembled WGS sequence"/>
</dbReference>
<feature type="compositionally biased region" description="Basic and acidic residues" evidence="1">
    <location>
        <begin position="379"/>
        <end position="393"/>
    </location>
</feature>
<keyword evidence="2" id="KW-1133">Transmembrane helix</keyword>
<feature type="chain" id="PRO_5044275326" description="DOMON domain-containing protein" evidence="3">
    <location>
        <begin position="19"/>
        <end position="561"/>
    </location>
</feature>
<feature type="transmembrane region" description="Helical" evidence="2">
    <location>
        <begin position="150"/>
        <end position="171"/>
    </location>
</feature>
<dbReference type="RefSeq" id="XP_005775719.1">
    <property type="nucleotide sequence ID" value="XM_005775662.1"/>
</dbReference>
<dbReference type="KEGG" id="ehx:EMIHUDRAFT_116525"/>
<evidence type="ECO:0008006" key="6">
    <source>
        <dbReference type="Google" id="ProtNLM"/>
    </source>
</evidence>
<organism evidence="4 5">
    <name type="scientific">Emiliania huxleyi (strain CCMP1516)</name>
    <dbReference type="NCBI Taxonomy" id="280463"/>
    <lineage>
        <taxon>Eukaryota</taxon>
        <taxon>Haptista</taxon>
        <taxon>Haptophyta</taxon>
        <taxon>Prymnesiophyceae</taxon>
        <taxon>Isochrysidales</taxon>
        <taxon>Noelaerhabdaceae</taxon>
        <taxon>Emiliania</taxon>
    </lineage>
</organism>
<evidence type="ECO:0000256" key="3">
    <source>
        <dbReference type="SAM" id="SignalP"/>
    </source>
</evidence>
<evidence type="ECO:0000256" key="1">
    <source>
        <dbReference type="SAM" id="MobiDB-lite"/>
    </source>
</evidence>
<accession>A0A0D3JIF5</accession>
<keyword evidence="3" id="KW-0732">Signal</keyword>
<dbReference type="EnsemblProtists" id="EOD23290">
    <property type="protein sequence ID" value="EOD23290"/>
    <property type="gene ID" value="EMIHUDRAFT_116525"/>
</dbReference>